<proteinExistence type="predicted"/>
<gene>
    <name evidence="1" type="ORF">HNQ97_004707</name>
</gene>
<name>A0ABR6CCS1_9HYPH</name>
<dbReference type="EMBL" id="JACJHZ010000025">
    <property type="protein sequence ID" value="MBA9022691.1"/>
    <property type="molecule type" value="Genomic_DNA"/>
</dbReference>
<dbReference type="RefSeq" id="WP_182575362.1">
    <property type="nucleotide sequence ID" value="NZ_JACJHY010000025.1"/>
</dbReference>
<protein>
    <submittedName>
        <fullName evidence="1">Uncharacterized protein</fullName>
    </submittedName>
</protein>
<dbReference type="Proteomes" id="UP000587524">
    <property type="component" value="Unassembled WGS sequence"/>
</dbReference>
<evidence type="ECO:0000313" key="1">
    <source>
        <dbReference type="EMBL" id="MBA9022691.1"/>
    </source>
</evidence>
<evidence type="ECO:0000313" key="2">
    <source>
        <dbReference type="Proteomes" id="UP000587524"/>
    </source>
</evidence>
<organism evidence="1 2">
    <name type="scientific">Aminobacter ciceronei</name>
    <dbReference type="NCBI Taxonomy" id="150723"/>
    <lineage>
        <taxon>Bacteria</taxon>
        <taxon>Pseudomonadati</taxon>
        <taxon>Pseudomonadota</taxon>
        <taxon>Alphaproteobacteria</taxon>
        <taxon>Hyphomicrobiales</taxon>
        <taxon>Phyllobacteriaceae</taxon>
        <taxon>Aminobacter</taxon>
    </lineage>
</organism>
<reference evidence="1 2" key="1">
    <citation type="submission" date="2020-08" db="EMBL/GenBank/DDBJ databases">
        <title>Genomic Encyclopedia of Type Strains, Phase IV (KMG-IV): sequencing the most valuable type-strain genomes for metagenomic binning, comparative biology and taxonomic classification.</title>
        <authorList>
            <person name="Goeker M."/>
        </authorList>
    </citation>
    <scope>NUCLEOTIDE SEQUENCE [LARGE SCALE GENOMIC DNA]</scope>
    <source>
        <strain evidence="1 2">DSM 17455</strain>
    </source>
</reference>
<accession>A0ABR6CCS1</accession>
<comment type="caution">
    <text evidence="1">The sequence shown here is derived from an EMBL/GenBank/DDBJ whole genome shotgun (WGS) entry which is preliminary data.</text>
</comment>
<sequence>MLIDQAFGLSVATVPFQTGTFAQRAAHPLKGAVLAQAANPRCRIGFAQGVSVNSGKLLPPHAGSNRSGYGREVGSMVVAASGADRPS</sequence>
<keyword evidence="2" id="KW-1185">Reference proteome</keyword>